<keyword evidence="12" id="KW-1185">Reference proteome</keyword>
<dbReference type="KEGG" id="yrb:UGYR_14235"/>
<dbReference type="GeneID" id="66878625"/>
<evidence type="ECO:0000256" key="8">
    <source>
        <dbReference type="HAMAP-Rule" id="MF_00412"/>
    </source>
</evidence>
<dbReference type="GO" id="GO:0055129">
    <property type="term" value="P:L-proline biosynthetic process"/>
    <property type="evidence" value="ECO:0007669"/>
    <property type="project" value="UniProtKB-UniRule"/>
</dbReference>
<evidence type="ECO:0000259" key="9">
    <source>
        <dbReference type="Pfam" id="PF00171"/>
    </source>
</evidence>
<dbReference type="GO" id="GO:0005737">
    <property type="term" value="C:cytoplasm"/>
    <property type="evidence" value="ECO:0007669"/>
    <property type="project" value="UniProtKB-SubCell"/>
</dbReference>
<evidence type="ECO:0000256" key="4">
    <source>
        <dbReference type="ARBA" id="ARBA00022650"/>
    </source>
</evidence>
<dbReference type="EC" id="1.2.1.41" evidence="8"/>
<comment type="catalytic activity">
    <reaction evidence="7 8">
        <text>L-glutamate 5-semialdehyde + phosphate + NADP(+) = L-glutamyl 5-phosphate + NADPH + H(+)</text>
        <dbReference type="Rhea" id="RHEA:19541"/>
        <dbReference type="ChEBI" id="CHEBI:15378"/>
        <dbReference type="ChEBI" id="CHEBI:43474"/>
        <dbReference type="ChEBI" id="CHEBI:57783"/>
        <dbReference type="ChEBI" id="CHEBI:58066"/>
        <dbReference type="ChEBI" id="CHEBI:58274"/>
        <dbReference type="ChEBI" id="CHEBI:58349"/>
        <dbReference type="EC" id="1.2.1.41"/>
    </reaction>
</comment>
<dbReference type="InterPro" id="IPR016161">
    <property type="entry name" value="Ald_DH/histidinol_DH"/>
</dbReference>
<comment type="subcellular location">
    <subcellularLocation>
        <location evidence="8">Cytoplasm</location>
    </subcellularLocation>
</comment>
<dbReference type="CDD" id="cd07079">
    <property type="entry name" value="ALDH_F18-19_ProA-GPR"/>
    <property type="match status" value="1"/>
</dbReference>
<dbReference type="Gene3D" id="3.40.309.10">
    <property type="entry name" value="Aldehyde Dehydrogenase, Chain A, domain 2"/>
    <property type="match status" value="1"/>
</dbReference>
<dbReference type="Proteomes" id="UP000255169">
    <property type="component" value="Unassembled WGS sequence"/>
</dbReference>
<dbReference type="FunFam" id="3.40.309.10:FF:000006">
    <property type="entry name" value="Gamma-glutamyl phosphate reductase"/>
    <property type="match status" value="1"/>
</dbReference>
<dbReference type="RefSeq" id="WP_004720278.1">
    <property type="nucleotide sequence ID" value="NZ_CABIHR010000029.1"/>
</dbReference>
<dbReference type="InterPro" id="IPR015590">
    <property type="entry name" value="Aldehyde_DH_dom"/>
</dbReference>
<dbReference type="eggNOG" id="COG0014">
    <property type="taxonomic scope" value="Bacteria"/>
</dbReference>
<accession>A0A085U545</accession>
<dbReference type="InterPro" id="IPR012134">
    <property type="entry name" value="Glu-5-SA_DH"/>
</dbReference>
<dbReference type="GO" id="GO:0004350">
    <property type="term" value="F:glutamate-5-semialdehyde dehydrogenase activity"/>
    <property type="evidence" value="ECO:0007669"/>
    <property type="project" value="UniProtKB-UniRule"/>
</dbReference>
<evidence type="ECO:0000313" key="10">
    <source>
        <dbReference type="EMBL" id="CEK26642.1"/>
    </source>
</evidence>
<dbReference type="GO" id="GO:0050661">
    <property type="term" value="F:NADP binding"/>
    <property type="evidence" value="ECO:0007669"/>
    <property type="project" value="InterPro"/>
</dbReference>
<keyword evidence="2 8" id="KW-0963">Cytoplasm</keyword>
<reference evidence="10" key="1">
    <citation type="journal article" date="2015" name="Genome Announc.">
        <title>Complete Genome Sequence of Yersinia ruckeri Strain CSF007-82, Etiologic Agent of Red Mouth Disease in Salmonid Fish.</title>
        <authorList>
            <person name="Nelson M.C."/>
            <person name="LaPatra S.E."/>
            <person name="Welch T.J."/>
            <person name="Graf J."/>
        </authorList>
    </citation>
    <scope>NUCLEOTIDE SEQUENCE</scope>
    <source>
        <strain evidence="10">CSF007-82</strain>
    </source>
</reference>
<evidence type="ECO:0000256" key="2">
    <source>
        <dbReference type="ARBA" id="ARBA00022490"/>
    </source>
</evidence>
<dbReference type="HAMAP" id="MF_00412">
    <property type="entry name" value="ProA"/>
    <property type="match status" value="1"/>
</dbReference>
<evidence type="ECO:0000256" key="3">
    <source>
        <dbReference type="ARBA" id="ARBA00022605"/>
    </source>
</evidence>
<dbReference type="PANTHER" id="PTHR11063:SF8">
    <property type="entry name" value="DELTA-1-PYRROLINE-5-CARBOXYLATE SYNTHASE"/>
    <property type="match status" value="1"/>
</dbReference>
<organism evidence="10">
    <name type="scientific">Yersinia ruckeri</name>
    <dbReference type="NCBI Taxonomy" id="29486"/>
    <lineage>
        <taxon>Bacteria</taxon>
        <taxon>Pseudomonadati</taxon>
        <taxon>Pseudomonadota</taxon>
        <taxon>Gammaproteobacteria</taxon>
        <taxon>Enterobacterales</taxon>
        <taxon>Yersiniaceae</taxon>
        <taxon>Yersinia</taxon>
    </lineage>
</organism>
<evidence type="ECO:0000313" key="12">
    <source>
        <dbReference type="Proteomes" id="UP000255169"/>
    </source>
</evidence>
<dbReference type="OrthoDB" id="9809970at2"/>
<dbReference type="EMBL" id="UHJG01000001">
    <property type="protein sequence ID" value="SUP99976.1"/>
    <property type="molecule type" value="Genomic_DNA"/>
</dbReference>
<sequence length="417" mass="44995">MLEKMGKAAKQASWQLGVLGTTQKNSALLLMADLLEAESDDILQANEQDMAAARATGMSEALLDRLLLTPARLTAIANDVRQVCRLSDPVGQVIDGRLLDSGLKLERRRVPLGVIGVIYEARPNVTIDVASLCLKTGNAVILRGGKETHHTNQATVKVIQRALEQCGLPAAAVQAIESPDRELVNALLKLDRYVDMLIPRGGAGLHKLCREQSTIPVITGGIGVCHTFVDADVDFNKALTVIENAKAQRPSACNSLETLLVHQDIAATFLSALSRKMDSAGIRLHASEQAMPYLLSGPATVVAVKDADYDDEWLSLDLNVHVVTDIDAAIEHIRQHGTSHSDAILTRSLCSAEHFVREVDSSAVYINASTRFTDGGQFGLGAEVAVSTQKLHARGPMGLEALTTYKWIGYGDDLIRR</sequence>
<dbReference type="SUPFAM" id="SSF53720">
    <property type="entry name" value="ALDH-like"/>
    <property type="match status" value="1"/>
</dbReference>
<gene>
    <name evidence="8 11" type="primary">proA</name>
    <name evidence="10" type="ORF">CSF007_4370</name>
    <name evidence="11" type="ORF">NCTC10476_01234</name>
</gene>
<dbReference type="UniPathway" id="UPA00098">
    <property type="reaction ID" value="UER00360"/>
</dbReference>
<evidence type="ECO:0000256" key="7">
    <source>
        <dbReference type="ARBA" id="ARBA00049024"/>
    </source>
</evidence>
<feature type="domain" description="Aldehyde dehydrogenase" evidence="9">
    <location>
        <begin position="3"/>
        <end position="280"/>
    </location>
</feature>
<dbReference type="NCBIfam" id="TIGR00407">
    <property type="entry name" value="proA"/>
    <property type="match status" value="1"/>
</dbReference>
<keyword evidence="6 8" id="KW-0560">Oxidoreductase</keyword>
<comment type="function">
    <text evidence="8">Catalyzes the NADPH-dependent reduction of L-glutamate 5-phosphate into L-glutamate 5-semialdehyde and phosphate. The product spontaneously undergoes cyclization to form 1-pyrroline-5-carboxylate.</text>
</comment>
<dbReference type="PANTHER" id="PTHR11063">
    <property type="entry name" value="GLUTAMATE SEMIALDEHYDE DEHYDROGENASE"/>
    <property type="match status" value="1"/>
</dbReference>
<dbReference type="InterPro" id="IPR016163">
    <property type="entry name" value="Ald_DH_C"/>
</dbReference>
<comment type="similarity">
    <text evidence="8">Belongs to the gamma-glutamyl phosphate reductase family.</text>
</comment>
<reference evidence="11 12" key="2">
    <citation type="submission" date="2018-06" db="EMBL/GenBank/DDBJ databases">
        <authorList>
            <consortium name="Pathogen Informatics"/>
            <person name="Doyle S."/>
        </authorList>
    </citation>
    <scope>NUCLEOTIDE SEQUENCE [LARGE SCALE GENOMIC DNA]</scope>
    <source>
        <strain evidence="11 12">NCTC10476</strain>
    </source>
</reference>
<dbReference type="AlphaFoldDB" id="A0A085U545"/>
<evidence type="ECO:0000313" key="11">
    <source>
        <dbReference type="EMBL" id="SUP99976.1"/>
    </source>
</evidence>
<dbReference type="InterPro" id="IPR020593">
    <property type="entry name" value="G-glutamylP_reductase_CS"/>
</dbReference>
<dbReference type="EMBL" id="LN681231">
    <property type="protein sequence ID" value="CEK26642.1"/>
    <property type="molecule type" value="Genomic_DNA"/>
</dbReference>
<evidence type="ECO:0000256" key="1">
    <source>
        <dbReference type="ARBA" id="ARBA00004985"/>
    </source>
</evidence>
<comment type="pathway">
    <text evidence="1 8">Amino-acid biosynthesis; L-proline biosynthesis; L-glutamate 5-semialdehyde from L-glutamate: step 2/2.</text>
</comment>
<keyword evidence="3 8" id="KW-0028">Amino-acid biosynthesis</keyword>
<keyword evidence="4 8" id="KW-0641">Proline biosynthesis</keyword>
<dbReference type="InterPro" id="IPR016162">
    <property type="entry name" value="Ald_DH_N"/>
</dbReference>
<dbReference type="PROSITE" id="PS01223">
    <property type="entry name" value="PROA"/>
    <property type="match status" value="1"/>
</dbReference>
<dbReference type="PATRIC" id="fig|29486.44.peg.2252"/>
<dbReference type="Gene3D" id="3.40.605.10">
    <property type="entry name" value="Aldehyde Dehydrogenase, Chain A, domain 1"/>
    <property type="match status" value="1"/>
</dbReference>
<dbReference type="NCBIfam" id="NF001221">
    <property type="entry name" value="PRK00197.1"/>
    <property type="match status" value="1"/>
</dbReference>
<name>A0A085U545_YERRU</name>
<dbReference type="PIRSF" id="PIRSF000151">
    <property type="entry name" value="GPR"/>
    <property type="match status" value="1"/>
</dbReference>
<dbReference type="Pfam" id="PF00171">
    <property type="entry name" value="Aldedh"/>
    <property type="match status" value="1"/>
</dbReference>
<dbReference type="STRING" id="29486.UGYR_14235"/>
<proteinExistence type="inferred from homology"/>
<evidence type="ECO:0000256" key="6">
    <source>
        <dbReference type="ARBA" id="ARBA00023002"/>
    </source>
</evidence>
<evidence type="ECO:0000256" key="5">
    <source>
        <dbReference type="ARBA" id="ARBA00022857"/>
    </source>
</evidence>
<keyword evidence="5 8" id="KW-0521">NADP</keyword>
<protein>
    <recommendedName>
        <fullName evidence="8">Gamma-glutamyl phosphate reductase</fullName>
        <shortName evidence="8">GPR</shortName>
        <ecNumber evidence="8">1.2.1.41</ecNumber>
    </recommendedName>
    <alternativeName>
        <fullName evidence="8">Glutamate-5-semialdehyde dehydrogenase</fullName>
    </alternativeName>
    <alternativeName>
        <fullName evidence="8">Glutamyl-gamma-semialdehyde dehydrogenase</fullName>
        <shortName evidence="8">GSA dehydrogenase</shortName>
    </alternativeName>
</protein>
<dbReference type="InterPro" id="IPR000965">
    <property type="entry name" value="GPR_dom"/>
</dbReference>